<reference evidence="5 6" key="1">
    <citation type="submission" date="2022-04" db="EMBL/GenBank/DDBJ databases">
        <title>Genome diversity in the genus Frankia.</title>
        <authorList>
            <person name="Carlos-Shanley C."/>
            <person name="Hahn D."/>
        </authorList>
    </citation>
    <scope>NUCLEOTIDE SEQUENCE [LARGE SCALE GENOMIC DNA]</scope>
    <source>
        <strain evidence="5 6">Ag45/Mut15</strain>
    </source>
</reference>
<dbReference type="EMBL" id="JALKFT010000119">
    <property type="protein sequence ID" value="MCK9879166.1"/>
    <property type="molecule type" value="Genomic_DNA"/>
</dbReference>
<organism evidence="5 6">
    <name type="scientific">Frankia umida</name>
    <dbReference type="NCBI Taxonomy" id="573489"/>
    <lineage>
        <taxon>Bacteria</taxon>
        <taxon>Bacillati</taxon>
        <taxon>Actinomycetota</taxon>
        <taxon>Actinomycetes</taxon>
        <taxon>Frankiales</taxon>
        <taxon>Frankiaceae</taxon>
        <taxon>Frankia</taxon>
    </lineage>
</organism>
<evidence type="ECO:0000313" key="5">
    <source>
        <dbReference type="EMBL" id="MCK9879166.1"/>
    </source>
</evidence>
<dbReference type="Proteomes" id="UP001201873">
    <property type="component" value="Unassembled WGS sequence"/>
</dbReference>
<evidence type="ECO:0000256" key="3">
    <source>
        <dbReference type="SAM" id="MobiDB-lite"/>
    </source>
</evidence>
<dbReference type="InterPro" id="IPR049900">
    <property type="entry name" value="PKS_mFAS_DH"/>
</dbReference>
<proteinExistence type="predicted"/>
<dbReference type="PANTHER" id="PTHR43775:SF51">
    <property type="entry name" value="INACTIVE PHENOLPHTHIOCEROL SYNTHESIS POLYKETIDE SYNTHASE TYPE I PKS1-RELATED"/>
    <property type="match status" value="1"/>
</dbReference>
<protein>
    <submittedName>
        <fullName evidence="5">Polyketide synthase dehydratase domain-containing protein</fullName>
    </submittedName>
</protein>
<dbReference type="PANTHER" id="PTHR43775">
    <property type="entry name" value="FATTY ACID SYNTHASE"/>
    <property type="match status" value="1"/>
</dbReference>
<dbReference type="Gene3D" id="3.10.129.110">
    <property type="entry name" value="Polyketide synthase dehydratase"/>
    <property type="match status" value="1"/>
</dbReference>
<keyword evidence="1" id="KW-0808">Transferase</keyword>
<feature type="region of interest" description="Disordered" evidence="3">
    <location>
        <begin position="25"/>
        <end position="51"/>
    </location>
</feature>
<evidence type="ECO:0000313" key="6">
    <source>
        <dbReference type="Proteomes" id="UP001201873"/>
    </source>
</evidence>
<dbReference type="InterPro" id="IPR049552">
    <property type="entry name" value="PKS_DH_N"/>
</dbReference>
<comment type="caution">
    <text evidence="5">The sequence shown here is derived from an EMBL/GenBank/DDBJ whole genome shotgun (WGS) entry which is preliminary data.</text>
</comment>
<dbReference type="PROSITE" id="PS52019">
    <property type="entry name" value="PKS_MFAS_DH"/>
    <property type="match status" value="1"/>
</dbReference>
<evidence type="ECO:0000256" key="1">
    <source>
        <dbReference type="ARBA" id="ARBA00022679"/>
    </source>
</evidence>
<name>A0ABT0K5U5_9ACTN</name>
<dbReference type="RefSeq" id="WP_248827208.1">
    <property type="nucleotide sequence ID" value="NZ_JALKFT010000119.1"/>
</dbReference>
<feature type="compositionally biased region" description="Low complexity" evidence="3">
    <location>
        <begin position="27"/>
        <end position="41"/>
    </location>
</feature>
<sequence>HPTLHRTHPTLTHFHTNLATLHTHGATTTTSTSSSSSTSSTPEPRTTLPSYPFRRETYWLTPPAAVTDAAQLGLEPTTHPLLRATLRAPDDSISHTSALTLADHPWLADHAVAHTVVLPGTALVDLALHTGSLHNTPHLDELTI</sequence>
<dbReference type="Gene3D" id="3.30.70.3290">
    <property type="match status" value="1"/>
</dbReference>
<evidence type="ECO:0000259" key="4">
    <source>
        <dbReference type="PROSITE" id="PS52019"/>
    </source>
</evidence>
<dbReference type="InterPro" id="IPR042104">
    <property type="entry name" value="PKS_dehydratase_sf"/>
</dbReference>
<accession>A0ABT0K5U5</accession>
<comment type="caution">
    <text evidence="2">Lacks conserved residue(s) required for the propagation of feature annotation.</text>
</comment>
<dbReference type="Pfam" id="PF21089">
    <property type="entry name" value="PKS_DH_N"/>
    <property type="match status" value="1"/>
</dbReference>
<evidence type="ECO:0000256" key="2">
    <source>
        <dbReference type="PROSITE-ProRule" id="PRU01363"/>
    </source>
</evidence>
<keyword evidence="6" id="KW-1185">Reference proteome</keyword>
<feature type="domain" description="PKS/mFAS DH" evidence="4">
    <location>
        <begin position="79"/>
        <end position="144"/>
    </location>
</feature>
<feature type="non-terminal residue" evidence="5">
    <location>
        <position position="1"/>
    </location>
</feature>
<dbReference type="InterPro" id="IPR050091">
    <property type="entry name" value="PKS_NRPS_Biosynth_Enz"/>
</dbReference>
<feature type="non-terminal residue" evidence="5">
    <location>
        <position position="144"/>
    </location>
</feature>
<gene>
    <name evidence="5" type="ORF">MXD59_26015</name>
</gene>